<dbReference type="EMBL" id="CP036265">
    <property type="protein sequence ID" value="QDT15424.1"/>
    <property type="molecule type" value="Genomic_DNA"/>
</dbReference>
<sequence length="317" mass="34807">MPNDADRPDVRCVEAFVQYLTEHGLPGLQIVSQPDKETGGQRNKDKPKAIDAVTNALKSLDNQPFFIEHTSLDVVPRERKISLKFRELVEGLSLNDVAGELGLPKGHLFTLSLSPDGVRNLSGFKSKGLKKQILAKIRPQIVSAFKNAVASAEPWEAKFDSGSSGSQSEEISLAAEWFKELQVSFTASVTKLAAGSIVDADSKIGLCQRLTEGSDLAGGDDRVTCDRGLLKEKLAKLRNHEGDGRRVLLIQFESHATDIHRFGDYMGGLLGGSAHDVQVWVAGGPFGEDLYHFARVWPRRMTQFMSRGGPPLWRDVE</sequence>
<evidence type="ECO:0000313" key="3">
    <source>
        <dbReference type="Proteomes" id="UP000318741"/>
    </source>
</evidence>
<feature type="region of interest" description="Disordered" evidence="1">
    <location>
        <begin position="28"/>
        <end position="48"/>
    </location>
</feature>
<organism evidence="2 3">
    <name type="scientific">Alienimonas californiensis</name>
    <dbReference type="NCBI Taxonomy" id="2527989"/>
    <lineage>
        <taxon>Bacteria</taxon>
        <taxon>Pseudomonadati</taxon>
        <taxon>Planctomycetota</taxon>
        <taxon>Planctomycetia</taxon>
        <taxon>Planctomycetales</taxon>
        <taxon>Planctomycetaceae</taxon>
        <taxon>Alienimonas</taxon>
    </lineage>
</organism>
<keyword evidence="3" id="KW-1185">Reference proteome</keyword>
<evidence type="ECO:0000313" key="2">
    <source>
        <dbReference type="EMBL" id="QDT15424.1"/>
    </source>
</evidence>
<dbReference type="AlphaFoldDB" id="A0A517P7R5"/>
<dbReference type="OrthoDB" id="3287229at2"/>
<gene>
    <name evidence="2" type="ORF">CA12_15090</name>
</gene>
<protein>
    <submittedName>
        <fullName evidence="2">Uncharacterized protein</fullName>
    </submittedName>
</protein>
<accession>A0A517P7R5</accession>
<name>A0A517P7R5_9PLAN</name>
<evidence type="ECO:0000256" key="1">
    <source>
        <dbReference type="SAM" id="MobiDB-lite"/>
    </source>
</evidence>
<reference evidence="2 3" key="1">
    <citation type="submission" date="2019-02" db="EMBL/GenBank/DDBJ databases">
        <title>Deep-cultivation of Planctomycetes and their phenomic and genomic characterization uncovers novel biology.</title>
        <authorList>
            <person name="Wiegand S."/>
            <person name="Jogler M."/>
            <person name="Boedeker C."/>
            <person name="Pinto D."/>
            <person name="Vollmers J."/>
            <person name="Rivas-Marin E."/>
            <person name="Kohn T."/>
            <person name="Peeters S.H."/>
            <person name="Heuer A."/>
            <person name="Rast P."/>
            <person name="Oberbeckmann S."/>
            <person name="Bunk B."/>
            <person name="Jeske O."/>
            <person name="Meyerdierks A."/>
            <person name="Storesund J.E."/>
            <person name="Kallscheuer N."/>
            <person name="Luecker S."/>
            <person name="Lage O.M."/>
            <person name="Pohl T."/>
            <person name="Merkel B.J."/>
            <person name="Hornburger P."/>
            <person name="Mueller R.-W."/>
            <person name="Bruemmer F."/>
            <person name="Labrenz M."/>
            <person name="Spormann A.M."/>
            <person name="Op den Camp H."/>
            <person name="Overmann J."/>
            <person name="Amann R."/>
            <person name="Jetten M.S.M."/>
            <person name="Mascher T."/>
            <person name="Medema M.H."/>
            <person name="Devos D.P."/>
            <person name="Kaster A.-K."/>
            <person name="Ovreas L."/>
            <person name="Rohde M."/>
            <person name="Galperin M.Y."/>
            <person name="Jogler C."/>
        </authorList>
    </citation>
    <scope>NUCLEOTIDE SEQUENCE [LARGE SCALE GENOMIC DNA]</scope>
    <source>
        <strain evidence="2 3">CA12</strain>
    </source>
</reference>
<feature type="compositionally biased region" description="Basic and acidic residues" evidence="1">
    <location>
        <begin position="34"/>
        <end position="48"/>
    </location>
</feature>
<proteinExistence type="predicted"/>
<dbReference type="Proteomes" id="UP000318741">
    <property type="component" value="Chromosome"/>
</dbReference>
<dbReference type="KEGG" id="acaf:CA12_15090"/>